<feature type="domain" description="RecA family profile 1" evidence="7">
    <location>
        <begin position="103"/>
        <end position="281"/>
    </location>
</feature>
<keyword evidence="2" id="KW-0547">Nucleotide-binding</keyword>
<dbReference type="GO" id="GO:0006312">
    <property type="term" value="P:mitotic recombination"/>
    <property type="evidence" value="ECO:0007669"/>
    <property type="project" value="TreeGrafter"/>
</dbReference>
<dbReference type="OrthoDB" id="1861185at2759"/>
<reference evidence="8" key="1">
    <citation type="submission" date="2021-03" db="EMBL/GenBank/DDBJ databases">
        <authorList>
            <person name="Tagirdzhanova G."/>
        </authorList>
    </citation>
    <scope>NUCLEOTIDE SEQUENCE</scope>
</reference>
<evidence type="ECO:0000256" key="6">
    <source>
        <dbReference type="ARBA" id="ARBA00023242"/>
    </source>
</evidence>
<gene>
    <name evidence="8" type="ORF">HETSPECPRED_009669</name>
</gene>
<evidence type="ECO:0000256" key="4">
    <source>
        <dbReference type="ARBA" id="ARBA00022840"/>
    </source>
</evidence>
<dbReference type="InterPro" id="IPR027417">
    <property type="entry name" value="P-loop_NTPase"/>
</dbReference>
<keyword evidence="4" id="KW-0067">ATP-binding</keyword>
<comment type="caution">
    <text evidence="8">The sequence shown here is derived from an EMBL/GenBank/DDBJ whole genome shotgun (WGS) entry which is preliminary data.</text>
</comment>
<dbReference type="GO" id="GO:0003697">
    <property type="term" value="F:single-stranded DNA binding"/>
    <property type="evidence" value="ECO:0007669"/>
    <property type="project" value="TreeGrafter"/>
</dbReference>
<dbReference type="GO" id="GO:0061982">
    <property type="term" value="P:meiosis I cell cycle process"/>
    <property type="evidence" value="ECO:0007669"/>
    <property type="project" value="UniProtKB-ARBA"/>
</dbReference>
<dbReference type="SUPFAM" id="SSF52540">
    <property type="entry name" value="P-loop containing nucleoside triphosphate hydrolases"/>
    <property type="match status" value="1"/>
</dbReference>
<dbReference type="InterPro" id="IPR047348">
    <property type="entry name" value="XRCC3-like_C"/>
</dbReference>
<dbReference type="InterPro" id="IPR020588">
    <property type="entry name" value="RecA_ATP-bd"/>
</dbReference>
<keyword evidence="6" id="KW-0539">Nucleus</keyword>
<keyword evidence="9" id="KW-1185">Reference proteome</keyword>
<dbReference type="GO" id="GO:0000730">
    <property type="term" value="P:DNA recombinase assembly"/>
    <property type="evidence" value="ECO:0007669"/>
    <property type="project" value="TreeGrafter"/>
</dbReference>
<evidence type="ECO:0000259" key="7">
    <source>
        <dbReference type="PROSITE" id="PS50162"/>
    </source>
</evidence>
<evidence type="ECO:0000256" key="1">
    <source>
        <dbReference type="ARBA" id="ARBA00004123"/>
    </source>
</evidence>
<accession>A0A8H3G5U1</accession>
<dbReference type="GO" id="GO:0140664">
    <property type="term" value="F:ATP-dependent DNA damage sensor activity"/>
    <property type="evidence" value="ECO:0007669"/>
    <property type="project" value="InterPro"/>
</dbReference>
<proteinExistence type="predicted"/>
<evidence type="ECO:0000256" key="2">
    <source>
        <dbReference type="ARBA" id="ARBA00022741"/>
    </source>
</evidence>
<dbReference type="PROSITE" id="PS50162">
    <property type="entry name" value="RECA_2"/>
    <property type="match status" value="1"/>
</dbReference>
<comment type="subcellular location">
    <subcellularLocation>
        <location evidence="1">Nucleus</location>
    </subcellularLocation>
</comment>
<sequence length="438" mass="47527">MTDLLCVLPGFPTNNYTHLIPSLERHRISTTDLLTLDALVIAKRARLPLLDLRRFADHILSTLQNDLGLERSNPSEYNVEAQALEPAQIPTTLRSSGREVTAQRPTVSTLDRSLDDAIGGGIPTGYITEIVGESGSGKTQYLLTLLLSAQLPAPQGLFRPTLYISTEGALATNRLTQILSNHPLLCTQESPPSLSKVLSIQTPDLESQEHIITYQLPVVIERENIGLVIIDSIAANYRAERSDSATGSALAERSNQLARLGAQLRALALTHSCAIVVANQVSDRFTPVSSMASHPPAKSGSVSAFYQPSSSVPCQQSYGFNPLSLDHQLRFFSGWGSDPNSGLQSLKSPSLGLVWANQIACRIVLVKEFCFEVSTSEGIVSNTGGDEPVDCGSRTWRRFMKVAFAAWAESTCDTEHGVEFEIWRGGLRAVRARAADAD</sequence>
<organism evidence="8 9">
    <name type="scientific">Heterodermia speciosa</name>
    <dbReference type="NCBI Taxonomy" id="116794"/>
    <lineage>
        <taxon>Eukaryota</taxon>
        <taxon>Fungi</taxon>
        <taxon>Dikarya</taxon>
        <taxon>Ascomycota</taxon>
        <taxon>Pezizomycotina</taxon>
        <taxon>Lecanoromycetes</taxon>
        <taxon>OSLEUM clade</taxon>
        <taxon>Lecanoromycetidae</taxon>
        <taxon>Caliciales</taxon>
        <taxon>Physciaceae</taxon>
        <taxon>Heterodermia</taxon>
    </lineage>
</organism>
<dbReference type="EMBL" id="CAJPDS010000080">
    <property type="protein sequence ID" value="CAF9935132.1"/>
    <property type="molecule type" value="Genomic_DNA"/>
</dbReference>
<protein>
    <recommendedName>
        <fullName evidence="7">RecA family profile 1 domain-containing protein</fullName>
    </recommendedName>
</protein>
<dbReference type="InterPro" id="IPR013632">
    <property type="entry name" value="Rad51_C"/>
</dbReference>
<dbReference type="GO" id="GO:0000150">
    <property type="term" value="F:DNA strand exchange activity"/>
    <property type="evidence" value="ECO:0007669"/>
    <property type="project" value="TreeGrafter"/>
</dbReference>
<evidence type="ECO:0000256" key="3">
    <source>
        <dbReference type="ARBA" id="ARBA00022763"/>
    </source>
</evidence>
<dbReference type="Gene3D" id="3.40.50.300">
    <property type="entry name" value="P-loop containing nucleotide triphosphate hydrolases"/>
    <property type="match status" value="1"/>
</dbReference>
<dbReference type="AlphaFoldDB" id="A0A8H3G5U1"/>
<dbReference type="CDD" id="cd19491">
    <property type="entry name" value="XRCC3"/>
    <property type="match status" value="1"/>
</dbReference>
<dbReference type="GO" id="GO:0042148">
    <property type="term" value="P:DNA strand invasion"/>
    <property type="evidence" value="ECO:0007669"/>
    <property type="project" value="TreeGrafter"/>
</dbReference>
<evidence type="ECO:0000313" key="9">
    <source>
        <dbReference type="Proteomes" id="UP000664521"/>
    </source>
</evidence>
<name>A0A8H3G5U1_9LECA</name>
<dbReference type="GO" id="GO:0005634">
    <property type="term" value="C:nucleus"/>
    <property type="evidence" value="ECO:0007669"/>
    <property type="project" value="UniProtKB-SubCell"/>
</dbReference>
<keyword evidence="3" id="KW-0227">DNA damage</keyword>
<keyword evidence="5" id="KW-0234">DNA repair</keyword>
<evidence type="ECO:0000256" key="5">
    <source>
        <dbReference type="ARBA" id="ARBA00023204"/>
    </source>
</evidence>
<dbReference type="PANTHER" id="PTHR22942:SF66">
    <property type="entry name" value="RE19845P"/>
    <property type="match status" value="1"/>
</dbReference>
<dbReference type="GO" id="GO:0003690">
    <property type="term" value="F:double-stranded DNA binding"/>
    <property type="evidence" value="ECO:0007669"/>
    <property type="project" value="TreeGrafter"/>
</dbReference>
<dbReference type="PANTHER" id="PTHR22942">
    <property type="entry name" value="RECA/RAD51/RADA DNA STRAND-PAIRING FAMILY MEMBER"/>
    <property type="match status" value="1"/>
</dbReference>
<dbReference type="Proteomes" id="UP000664521">
    <property type="component" value="Unassembled WGS sequence"/>
</dbReference>
<dbReference type="GO" id="GO:0005524">
    <property type="term" value="F:ATP binding"/>
    <property type="evidence" value="ECO:0007669"/>
    <property type="project" value="UniProtKB-KW"/>
</dbReference>
<dbReference type="Pfam" id="PF08423">
    <property type="entry name" value="Rad51"/>
    <property type="match status" value="1"/>
</dbReference>
<evidence type="ECO:0000313" key="8">
    <source>
        <dbReference type="EMBL" id="CAF9935132.1"/>
    </source>
</evidence>